<dbReference type="RefSeq" id="XP_025835147.1">
    <property type="nucleotide sequence ID" value="XM_025979362.1"/>
</dbReference>
<evidence type="ECO:0000256" key="1">
    <source>
        <dbReference type="ARBA" id="ARBA00006721"/>
    </source>
</evidence>
<gene>
    <name evidence="6 7" type="primary">LOC108738353</name>
</gene>
<accession>A0A7F5RGP7</accession>
<dbReference type="Proteomes" id="UP000192223">
    <property type="component" value="Unplaced"/>
</dbReference>
<dbReference type="PANTHER" id="PTHR10730">
    <property type="entry name" value="PROCOLLAGEN-LYSINE,2-OXOGLUTARATE 5-DIOXYGENASE/GLYCOSYLTRANSFERASE 25 FAMILY MEMBER"/>
    <property type="match status" value="1"/>
</dbReference>
<dbReference type="KEGG" id="apln:108738353"/>
<dbReference type="OrthoDB" id="47375at2759"/>
<dbReference type="GeneID" id="108738353"/>
<evidence type="ECO:0000313" key="5">
    <source>
        <dbReference type="Proteomes" id="UP000192223"/>
    </source>
</evidence>
<protein>
    <submittedName>
        <fullName evidence="6">Glycosyltransferase 25 family member-like isoform X1</fullName>
    </submittedName>
    <submittedName>
        <fullName evidence="7">Glycosyltransferase 25 family member-like isoform X2</fullName>
    </submittedName>
</protein>
<evidence type="ECO:0000256" key="2">
    <source>
        <dbReference type="ARBA" id="ARBA00022676"/>
    </source>
</evidence>
<comment type="similarity">
    <text evidence="1">Belongs to the glycosyltransferase 25 family.</text>
</comment>
<name>A0A7F5RGP7_AGRPL</name>
<dbReference type="InterPro" id="IPR050757">
    <property type="entry name" value="Collagen_mod_GT25"/>
</dbReference>
<dbReference type="PANTHER" id="PTHR10730:SF53">
    <property type="entry name" value="GLYCOSYLTRANSFERASE 25 FAMILY MEMBER"/>
    <property type="match status" value="1"/>
</dbReference>
<evidence type="ECO:0000256" key="3">
    <source>
        <dbReference type="ARBA" id="ARBA00022679"/>
    </source>
</evidence>
<feature type="domain" description="Glycosyl transferase family 25" evidence="4">
    <location>
        <begin position="1"/>
        <end position="174"/>
    </location>
</feature>
<organism evidence="5 7">
    <name type="scientific">Agrilus planipennis</name>
    <name type="common">Emerald ash borer</name>
    <name type="synonym">Agrilus marcopoli</name>
    <dbReference type="NCBI Taxonomy" id="224129"/>
    <lineage>
        <taxon>Eukaryota</taxon>
        <taxon>Metazoa</taxon>
        <taxon>Ecdysozoa</taxon>
        <taxon>Arthropoda</taxon>
        <taxon>Hexapoda</taxon>
        <taxon>Insecta</taxon>
        <taxon>Pterygota</taxon>
        <taxon>Neoptera</taxon>
        <taxon>Endopterygota</taxon>
        <taxon>Coleoptera</taxon>
        <taxon>Polyphaga</taxon>
        <taxon>Elateriformia</taxon>
        <taxon>Buprestoidea</taxon>
        <taxon>Buprestidae</taxon>
        <taxon>Agrilinae</taxon>
        <taxon>Agrilus</taxon>
    </lineage>
</organism>
<evidence type="ECO:0000259" key="4">
    <source>
        <dbReference type="Pfam" id="PF01755"/>
    </source>
</evidence>
<dbReference type="AlphaFoldDB" id="A0A7F5RGP7"/>
<keyword evidence="3" id="KW-0808">Transferase</keyword>
<keyword evidence="2" id="KW-0328">Glycosyltransferase</keyword>
<reference evidence="6 7" key="1">
    <citation type="submission" date="2025-04" db="UniProtKB">
        <authorList>
            <consortium name="RefSeq"/>
        </authorList>
    </citation>
    <scope>IDENTIFICATION</scope>
    <source>
        <tissue evidence="6 7">Entire body</tissue>
    </source>
</reference>
<proteinExistence type="inferred from homology"/>
<dbReference type="CDD" id="cd06532">
    <property type="entry name" value="Glyco_transf_25"/>
    <property type="match status" value="1"/>
</dbReference>
<dbReference type="RefSeq" id="XP_025835148.1">
    <property type="nucleotide sequence ID" value="XM_025979363.1"/>
</dbReference>
<dbReference type="Pfam" id="PF01755">
    <property type="entry name" value="Glyco_transf_25"/>
    <property type="match status" value="1"/>
</dbReference>
<dbReference type="InterPro" id="IPR002654">
    <property type="entry name" value="Glyco_trans_25"/>
</dbReference>
<sequence length="241" mass="28438">MINLLRRPERRKRMMRCFDELGLEVEILDAVDGRHLSDDVLEEIKFLPGYADPYHKRPMTLGEIGCFLSHYNIWEEAYEKGYEKVMVLEDDIRFEAYFRSRMERLMEEVEDIPGWDLIYLGRKRMEHADEPWVSDSLVRAAYSYWTLGYVISKSGIKKLLEADPLSKLLPVDEFLPIMFDRHPEESWKNHFPKRDLLALSAAPLLVYPMRYTGEEGYISDTEDSKVVSLELENSIKADEFR</sequence>
<evidence type="ECO:0000313" key="6">
    <source>
        <dbReference type="RefSeq" id="XP_025835147.1"/>
    </source>
</evidence>
<keyword evidence="5" id="KW-1185">Reference proteome</keyword>
<dbReference type="GO" id="GO:0050211">
    <property type="term" value="F:procollagen galactosyltransferase activity"/>
    <property type="evidence" value="ECO:0007669"/>
    <property type="project" value="TreeGrafter"/>
</dbReference>
<evidence type="ECO:0000313" key="7">
    <source>
        <dbReference type="RefSeq" id="XP_025835148.1"/>
    </source>
</evidence>